<accession>A0A382PDE1</accession>
<proteinExistence type="predicted"/>
<dbReference type="EMBL" id="UINC01106228">
    <property type="protein sequence ID" value="SVC70748.1"/>
    <property type="molecule type" value="Genomic_DNA"/>
</dbReference>
<sequence>MAPNVTAMGKASIDINGFQKWATGNLVDNRNRGIFAEWMVGEALGCIKPKAFRVEWDSFDLLYGDLKVEVKASGLSQTWNLHKATVPKFTITGQKWTWLTEEEAEALPDQDPDAQYRRSGVWIENDPPSRPADVYVFCLHEALPATNENVKDTDTWVFWVVATRTLDEVVGGQKTLGLKKLDSLAPRIPWNEIRAAVDDCQSV</sequence>
<dbReference type="AlphaFoldDB" id="A0A382PDE1"/>
<organism evidence="1">
    <name type="scientific">marine metagenome</name>
    <dbReference type="NCBI Taxonomy" id="408172"/>
    <lineage>
        <taxon>unclassified sequences</taxon>
        <taxon>metagenomes</taxon>
        <taxon>ecological metagenomes</taxon>
    </lineage>
</organism>
<reference evidence="1" key="1">
    <citation type="submission" date="2018-05" db="EMBL/GenBank/DDBJ databases">
        <authorList>
            <person name="Lanie J.A."/>
            <person name="Ng W.-L."/>
            <person name="Kazmierczak K.M."/>
            <person name="Andrzejewski T.M."/>
            <person name="Davidsen T.M."/>
            <person name="Wayne K.J."/>
            <person name="Tettelin H."/>
            <person name="Glass J.I."/>
            <person name="Rusch D."/>
            <person name="Podicherti R."/>
            <person name="Tsui H.-C.T."/>
            <person name="Winkler M.E."/>
        </authorList>
    </citation>
    <scope>NUCLEOTIDE SEQUENCE</scope>
</reference>
<gene>
    <name evidence="1" type="ORF">METZ01_LOCUS323602</name>
</gene>
<evidence type="ECO:0000313" key="1">
    <source>
        <dbReference type="EMBL" id="SVC70748.1"/>
    </source>
</evidence>
<name>A0A382PDE1_9ZZZZ</name>
<protein>
    <submittedName>
        <fullName evidence="1">Uncharacterized protein</fullName>
    </submittedName>
</protein>